<proteinExistence type="predicted"/>
<evidence type="ECO:0000313" key="1">
    <source>
        <dbReference type="EMBL" id="SVC38223.1"/>
    </source>
</evidence>
<dbReference type="Gene3D" id="2.40.160.130">
    <property type="entry name" value="Capsule assembly protein Wzi"/>
    <property type="match status" value="1"/>
</dbReference>
<name>A0A382LPE6_9ZZZZ</name>
<protein>
    <recommendedName>
        <fullName evidence="2">Alginate export domain-containing protein</fullName>
    </recommendedName>
</protein>
<sequence length="295" mass="34294">MFLIAHVCHGQFFYTDYQEGEQWLITNYGTVTQQPQFDTLNVWSNYIASKGQTKQGHSLAIFAHLYKLPKLISIYQKSDLIGDGIIPHYQYKSDNLEIINSMFFTHDRFEAPRGFVRTVKNVTMYTNQAFIKMNNNIKKIKYSVKIGRDFLKIGHGFNASLFISDYSRPFDQITVRTQVNKWSSLFSIVQLDTMNEFNRYLYLHTLNYKQNNFSITLGEGALESGNGKSISLNYLNPIHLWTWENISGGSQGINGFLYLGFTWFPINGIRVYGETLIDDINFHKKDAFYLNKYGY</sequence>
<dbReference type="AlphaFoldDB" id="A0A382LPE6"/>
<reference evidence="1" key="1">
    <citation type="submission" date="2018-05" db="EMBL/GenBank/DDBJ databases">
        <authorList>
            <person name="Lanie J.A."/>
            <person name="Ng W.-L."/>
            <person name="Kazmierczak K.M."/>
            <person name="Andrzejewski T.M."/>
            <person name="Davidsen T.M."/>
            <person name="Wayne K.J."/>
            <person name="Tettelin H."/>
            <person name="Glass J.I."/>
            <person name="Rusch D."/>
            <person name="Podicherti R."/>
            <person name="Tsui H.-C.T."/>
            <person name="Winkler M.E."/>
        </authorList>
    </citation>
    <scope>NUCLEOTIDE SEQUENCE</scope>
</reference>
<gene>
    <name evidence="1" type="ORF">METZ01_LOCUS291077</name>
</gene>
<dbReference type="EMBL" id="UINC01088205">
    <property type="protein sequence ID" value="SVC38223.1"/>
    <property type="molecule type" value="Genomic_DNA"/>
</dbReference>
<dbReference type="InterPro" id="IPR038636">
    <property type="entry name" value="Wzi_sf"/>
</dbReference>
<feature type="non-terminal residue" evidence="1">
    <location>
        <position position="295"/>
    </location>
</feature>
<evidence type="ECO:0008006" key="2">
    <source>
        <dbReference type="Google" id="ProtNLM"/>
    </source>
</evidence>
<organism evidence="1">
    <name type="scientific">marine metagenome</name>
    <dbReference type="NCBI Taxonomy" id="408172"/>
    <lineage>
        <taxon>unclassified sequences</taxon>
        <taxon>metagenomes</taxon>
        <taxon>ecological metagenomes</taxon>
    </lineage>
</organism>
<accession>A0A382LPE6</accession>